<dbReference type="OrthoDB" id="678915at2"/>
<dbReference type="RefSeq" id="WP_146790290.1">
    <property type="nucleotide sequence ID" value="NZ_BAABIO010000003.1"/>
</dbReference>
<evidence type="ECO:0000313" key="2">
    <source>
        <dbReference type="EMBL" id="QEC57697.1"/>
    </source>
</evidence>
<reference evidence="2 3" key="1">
    <citation type="journal article" date="2015" name="Int. J. Syst. Evol. Microbiol.">
        <title>Flavisolibacter ginsenosidimutans sp. nov., with ginsenoside-converting activity isolated from soil used for cultivating ginseng.</title>
        <authorList>
            <person name="Zhao Y."/>
            <person name="Liu Q."/>
            <person name="Kang M.S."/>
            <person name="Jin F."/>
            <person name="Yu H."/>
            <person name="Im W.T."/>
        </authorList>
    </citation>
    <scope>NUCLEOTIDE SEQUENCE [LARGE SCALE GENOMIC DNA]</scope>
    <source>
        <strain evidence="2 3">Gsoil 636</strain>
    </source>
</reference>
<dbReference type="PROSITE" id="PS51257">
    <property type="entry name" value="PROKAR_LIPOPROTEIN"/>
    <property type="match status" value="1"/>
</dbReference>
<feature type="signal peptide" evidence="1">
    <location>
        <begin position="1"/>
        <end position="24"/>
    </location>
</feature>
<evidence type="ECO:0000313" key="3">
    <source>
        <dbReference type="Proteomes" id="UP000321204"/>
    </source>
</evidence>
<dbReference type="AlphaFoldDB" id="A0A5B8UM10"/>
<keyword evidence="1" id="KW-0732">Signal</keyword>
<accession>A0A5B8UM10</accession>
<evidence type="ECO:0008006" key="4">
    <source>
        <dbReference type="Google" id="ProtNLM"/>
    </source>
</evidence>
<gene>
    <name evidence="2" type="ORF">FSB75_17900</name>
</gene>
<dbReference type="EMBL" id="CP042433">
    <property type="protein sequence ID" value="QEC57697.1"/>
    <property type="molecule type" value="Genomic_DNA"/>
</dbReference>
<evidence type="ECO:0000256" key="1">
    <source>
        <dbReference type="SAM" id="SignalP"/>
    </source>
</evidence>
<protein>
    <recommendedName>
        <fullName evidence="4">Lipoprotein</fullName>
    </recommendedName>
</protein>
<keyword evidence="3" id="KW-1185">Reference proteome</keyword>
<dbReference type="KEGG" id="fgg:FSB75_17900"/>
<proteinExistence type="predicted"/>
<feature type="chain" id="PRO_5022661047" description="Lipoprotein" evidence="1">
    <location>
        <begin position="25"/>
        <end position="61"/>
    </location>
</feature>
<sequence>MKNFRNLFILFFSFTLLSSCSVWNKVFPPKYGCGTDGRNVGAEKLLDDTGKKKKEPKWRGG</sequence>
<organism evidence="2 3">
    <name type="scientific">Flavisolibacter ginsenosidimutans</name>
    <dbReference type="NCBI Taxonomy" id="661481"/>
    <lineage>
        <taxon>Bacteria</taxon>
        <taxon>Pseudomonadati</taxon>
        <taxon>Bacteroidota</taxon>
        <taxon>Chitinophagia</taxon>
        <taxon>Chitinophagales</taxon>
        <taxon>Chitinophagaceae</taxon>
        <taxon>Flavisolibacter</taxon>
    </lineage>
</organism>
<dbReference type="Proteomes" id="UP000321204">
    <property type="component" value="Chromosome"/>
</dbReference>
<name>A0A5B8UM10_9BACT</name>